<evidence type="ECO:0000313" key="1">
    <source>
        <dbReference type="EMBL" id="KAK9891920.1"/>
    </source>
</evidence>
<organism evidence="1 2">
    <name type="scientific">Henosepilachna vigintioctopunctata</name>
    <dbReference type="NCBI Taxonomy" id="420089"/>
    <lineage>
        <taxon>Eukaryota</taxon>
        <taxon>Metazoa</taxon>
        <taxon>Ecdysozoa</taxon>
        <taxon>Arthropoda</taxon>
        <taxon>Hexapoda</taxon>
        <taxon>Insecta</taxon>
        <taxon>Pterygota</taxon>
        <taxon>Neoptera</taxon>
        <taxon>Endopterygota</taxon>
        <taxon>Coleoptera</taxon>
        <taxon>Polyphaga</taxon>
        <taxon>Cucujiformia</taxon>
        <taxon>Coccinelloidea</taxon>
        <taxon>Coccinellidae</taxon>
        <taxon>Epilachninae</taxon>
        <taxon>Epilachnini</taxon>
        <taxon>Henosepilachna</taxon>
    </lineage>
</organism>
<evidence type="ECO:0008006" key="3">
    <source>
        <dbReference type="Google" id="ProtNLM"/>
    </source>
</evidence>
<sequence>MCISSICTKYGYSGLLTPEVFEFFFIFGIMSWSKYIYSTYDAGVNIVITGDFNVDLNARNASSLDILNLFGSFGLHRTIHTYTRKHYTGRESCIDNIFTYIQDLTFPRIKF</sequence>
<name>A0AAW1VHN3_9CUCU</name>
<dbReference type="AlphaFoldDB" id="A0AAW1VHN3"/>
<dbReference type="Proteomes" id="UP001431783">
    <property type="component" value="Unassembled WGS sequence"/>
</dbReference>
<gene>
    <name evidence="1" type="ORF">WA026_017404</name>
</gene>
<dbReference type="EMBL" id="JARQZJ010000131">
    <property type="protein sequence ID" value="KAK9891920.1"/>
    <property type="molecule type" value="Genomic_DNA"/>
</dbReference>
<evidence type="ECO:0000313" key="2">
    <source>
        <dbReference type="Proteomes" id="UP001431783"/>
    </source>
</evidence>
<comment type="caution">
    <text evidence="1">The sequence shown here is derived from an EMBL/GenBank/DDBJ whole genome shotgun (WGS) entry which is preliminary data.</text>
</comment>
<protein>
    <recommendedName>
        <fullName evidence="3">Endonuclease/exonuclease/phosphatase domain-containing protein</fullName>
    </recommendedName>
</protein>
<accession>A0AAW1VHN3</accession>
<proteinExistence type="predicted"/>
<reference evidence="1 2" key="1">
    <citation type="submission" date="2023-03" db="EMBL/GenBank/DDBJ databases">
        <title>Genome insight into feeding habits of ladybird beetles.</title>
        <authorList>
            <person name="Li H.-S."/>
            <person name="Huang Y.-H."/>
            <person name="Pang H."/>
        </authorList>
    </citation>
    <scope>NUCLEOTIDE SEQUENCE [LARGE SCALE GENOMIC DNA]</scope>
    <source>
        <strain evidence="1">SYSU_2023b</strain>
        <tissue evidence="1">Whole body</tissue>
    </source>
</reference>
<keyword evidence="2" id="KW-1185">Reference proteome</keyword>
<dbReference type="InterPro" id="IPR036691">
    <property type="entry name" value="Endo/exonu/phosph_ase_sf"/>
</dbReference>
<dbReference type="SUPFAM" id="SSF56219">
    <property type="entry name" value="DNase I-like"/>
    <property type="match status" value="1"/>
</dbReference>
<dbReference type="Gene3D" id="3.60.10.10">
    <property type="entry name" value="Endonuclease/exonuclease/phosphatase"/>
    <property type="match status" value="1"/>
</dbReference>